<accession>A0A812E7E9</accession>
<dbReference type="EMBL" id="CAHIKZ030004894">
    <property type="protein sequence ID" value="CAE1316831.1"/>
    <property type="molecule type" value="Genomic_DNA"/>
</dbReference>
<evidence type="ECO:0000256" key="1">
    <source>
        <dbReference type="SAM" id="Phobius"/>
    </source>
</evidence>
<feature type="transmembrane region" description="Helical" evidence="1">
    <location>
        <begin position="25"/>
        <end position="48"/>
    </location>
</feature>
<evidence type="ECO:0000313" key="2">
    <source>
        <dbReference type="EMBL" id="CAE1316831.1"/>
    </source>
</evidence>
<feature type="transmembrane region" description="Helical" evidence="1">
    <location>
        <begin position="86"/>
        <end position="111"/>
    </location>
</feature>
<keyword evidence="1" id="KW-1133">Transmembrane helix</keyword>
<reference evidence="2" key="1">
    <citation type="submission" date="2021-01" db="EMBL/GenBank/DDBJ databases">
        <authorList>
            <person name="Li R."/>
            <person name="Bekaert M."/>
        </authorList>
    </citation>
    <scope>NUCLEOTIDE SEQUENCE</scope>
    <source>
        <strain evidence="2">Farmed</strain>
    </source>
</reference>
<comment type="caution">
    <text evidence="2">The sequence shown here is derived from an EMBL/GenBank/DDBJ whole genome shotgun (WGS) entry which is preliminary data.</text>
</comment>
<dbReference type="AlphaFoldDB" id="A0A812E7E9"/>
<gene>
    <name evidence="2" type="ORF">SPHA_67453</name>
</gene>
<evidence type="ECO:0000313" key="3">
    <source>
        <dbReference type="Proteomes" id="UP000597762"/>
    </source>
</evidence>
<sequence length="212" mass="24484">MILKKTNLENDVSRLHPRHRLCLSLYLYLSLYIYLLIFSISLSLMYLYIYNIFISISLSIYLSFFSIYISLYISIVSVYLSFLSIYIYYIFLSISLYIYSIYLSIYIENVYFQTYLATIPPRLSLSLSLSLALYGSFFASSSLFQDLRRFPPSFSSSTFSPPPLSIYPLVSLYLSINVSLYLTSKNFVPSSQSLIVTIKPSSQQSVSLFLIT</sequence>
<keyword evidence="3" id="KW-1185">Reference proteome</keyword>
<protein>
    <submittedName>
        <fullName evidence="2">Uncharacterized protein</fullName>
    </submittedName>
</protein>
<name>A0A812E7E9_ACAPH</name>
<feature type="transmembrane region" description="Helical" evidence="1">
    <location>
        <begin position="60"/>
        <end position="80"/>
    </location>
</feature>
<keyword evidence="1" id="KW-0812">Transmembrane</keyword>
<proteinExistence type="predicted"/>
<dbReference type="Proteomes" id="UP000597762">
    <property type="component" value="Unassembled WGS sequence"/>
</dbReference>
<feature type="transmembrane region" description="Helical" evidence="1">
    <location>
        <begin position="123"/>
        <end position="144"/>
    </location>
</feature>
<organism evidence="2 3">
    <name type="scientific">Acanthosepion pharaonis</name>
    <name type="common">Pharaoh cuttlefish</name>
    <name type="synonym">Sepia pharaonis</name>
    <dbReference type="NCBI Taxonomy" id="158019"/>
    <lineage>
        <taxon>Eukaryota</taxon>
        <taxon>Metazoa</taxon>
        <taxon>Spiralia</taxon>
        <taxon>Lophotrochozoa</taxon>
        <taxon>Mollusca</taxon>
        <taxon>Cephalopoda</taxon>
        <taxon>Coleoidea</taxon>
        <taxon>Decapodiformes</taxon>
        <taxon>Sepiida</taxon>
        <taxon>Sepiina</taxon>
        <taxon>Sepiidae</taxon>
        <taxon>Acanthosepion</taxon>
    </lineage>
</organism>
<keyword evidence="1" id="KW-0472">Membrane</keyword>